<dbReference type="Gene3D" id="3.30.160.60">
    <property type="entry name" value="Classic Zinc Finger"/>
    <property type="match status" value="1"/>
</dbReference>
<evidence type="ECO:0000256" key="1">
    <source>
        <dbReference type="PROSITE-ProRule" id="PRU00042"/>
    </source>
</evidence>
<gene>
    <name evidence="3" type="ORF">QYM36_018654</name>
</gene>
<keyword evidence="4" id="KW-1185">Reference proteome</keyword>
<keyword evidence="1" id="KW-0863">Zinc-finger</keyword>
<protein>
    <recommendedName>
        <fullName evidence="2">C2H2-type domain-containing protein</fullName>
    </recommendedName>
</protein>
<proteinExistence type="predicted"/>
<dbReference type="GO" id="GO:0008270">
    <property type="term" value="F:zinc ion binding"/>
    <property type="evidence" value="ECO:0007669"/>
    <property type="project" value="UniProtKB-KW"/>
</dbReference>
<keyword evidence="1" id="KW-0862">Zinc</keyword>
<comment type="caution">
    <text evidence="3">The sequence shown here is derived from an EMBL/GenBank/DDBJ whole genome shotgun (WGS) entry which is preliminary data.</text>
</comment>
<dbReference type="InterPro" id="IPR013087">
    <property type="entry name" value="Znf_C2H2_type"/>
</dbReference>
<dbReference type="PROSITE" id="PS50157">
    <property type="entry name" value="ZINC_FINGER_C2H2_2"/>
    <property type="match status" value="1"/>
</dbReference>
<organism evidence="3 4">
    <name type="scientific">Artemia franciscana</name>
    <name type="common">Brine shrimp</name>
    <name type="synonym">Artemia sanfranciscana</name>
    <dbReference type="NCBI Taxonomy" id="6661"/>
    <lineage>
        <taxon>Eukaryota</taxon>
        <taxon>Metazoa</taxon>
        <taxon>Ecdysozoa</taxon>
        <taxon>Arthropoda</taxon>
        <taxon>Crustacea</taxon>
        <taxon>Branchiopoda</taxon>
        <taxon>Anostraca</taxon>
        <taxon>Artemiidae</taxon>
        <taxon>Artemia</taxon>
    </lineage>
</organism>
<feature type="domain" description="C2H2-type" evidence="2">
    <location>
        <begin position="123"/>
        <end position="148"/>
    </location>
</feature>
<dbReference type="PROSITE" id="PS00028">
    <property type="entry name" value="ZINC_FINGER_C2H2_1"/>
    <property type="match status" value="1"/>
</dbReference>
<dbReference type="AlphaFoldDB" id="A0AA88H931"/>
<accession>A0AA88H931</accession>
<reference evidence="3" key="1">
    <citation type="submission" date="2023-07" db="EMBL/GenBank/DDBJ databases">
        <title>Chromosome-level genome assembly of Artemia franciscana.</title>
        <authorList>
            <person name="Jo E."/>
        </authorList>
    </citation>
    <scope>NUCLEOTIDE SEQUENCE</scope>
    <source>
        <tissue evidence="3">Whole body</tissue>
    </source>
</reference>
<evidence type="ECO:0000313" key="3">
    <source>
        <dbReference type="EMBL" id="KAK2702744.1"/>
    </source>
</evidence>
<evidence type="ECO:0000313" key="4">
    <source>
        <dbReference type="Proteomes" id="UP001187531"/>
    </source>
</evidence>
<dbReference type="Proteomes" id="UP001187531">
    <property type="component" value="Unassembled WGS sequence"/>
</dbReference>
<evidence type="ECO:0000259" key="2">
    <source>
        <dbReference type="PROSITE" id="PS50157"/>
    </source>
</evidence>
<keyword evidence="1" id="KW-0479">Metal-binding</keyword>
<sequence>MEKYFEQGPDAGPGSIDVKEIAPDFAKEWTRRQELSQDGVQDLILEVVSIFRSGDPVGNGEKFYKSLEKRLVKRKRMRNESGEAIEGMNGKRMRNECTGVIGTPGPSGPTIQASEVNGNVGHLLCVVDGCGRSFTSATGLGQHMRHQHPIVHNERFAGVKRASWKDDELRRVAHFEIECGDLVNVNQYIASKLPGRTGEAVKKVRKRHDYLEILEDVRRRATDGRANLVSPPNKRFRYHRALKCNRGNGAN</sequence>
<dbReference type="EMBL" id="JAVRJZ010000181">
    <property type="protein sequence ID" value="KAK2702744.1"/>
    <property type="molecule type" value="Genomic_DNA"/>
</dbReference>
<name>A0AA88H931_ARTSF</name>